<evidence type="ECO:0000259" key="1">
    <source>
        <dbReference type="PROSITE" id="PS50055"/>
    </source>
</evidence>
<dbReference type="CTD" id="9821212"/>
<dbReference type="CDD" id="cd00047">
    <property type="entry name" value="PTPc"/>
    <property type="match status" value="1"/>
</dbReference>
<dbReference type="OrthoDB" id="9450131at2759"/>
<dbReference type="PANTHER" id="PTHR19134">
    <property type="entry name" value="RECEPTOR-TYPE TYROSINE-PROTEIN PHOSPHATASE"/>
    <property type="match status" value="1"/>
</dbReference>
<dbReference type="Gene3D" id="3.90.190.10">
    <property type="entry name" value="Protein tyrosine phosphatase superfamily"/>
    <property type="match status" value="1"/>
</dbReference>
<sequence length="392" mass="46977">MFDFFSKLKKIKGDEEVFKRLYEKKILLDRNEIWEKVLSVIYALATFSKYWFDQEENKQKERNVTSKCVPFEHNRVILSSTEENPHGYINASYVKFPKIKRQYIMTSEIAFNEISYYWQMVYEQRVPGIVLLKSLSEIWSINTIYPEKIDAQLTFGDFTVRCKNLEIHRHYIVRDMELISLKSKEVHKFRHYHYWFWSDLETANLDPMLDFHKVLKENEILNSPIPTVSTSFFNRKQSEIIPSKAAIIQCYSGNPRSTVFIVMDVLVEMIEKGIKGYYSIEYMLIKLQKQRMFELKSFKDISFIHDYMIRFILQRHPELHALKSHLEHHAITIPRVDPEITEDAERFIKTERWLVNEKERDRFIGMRQAAARFQETGLASNSTKYRPYIIEN</sequence>
<dbReference type="RefSeq" id="XP_003109189.2">
    <property type="nucleotide sequence ID" value="XM_003109141.2"/>
</dbReference>
<dbReference type="SUPFAM" id="SSF52799">
    <property type="entry name" value="(Phosphotyrosine protein) phosphatases II"/>
    <property type="match status" value="1"/>
</dbReference>
<reference evidence="2" key="1">
    <citation type="submission" date="2007-07" db="EMBL/GenBank/DDBJ databases">
        <title>PCAP assembly of the Caenorhabditis remanei genome.</title>
        <authorList>
            <consortium name="The Caenorhabditis remanei Sequencing Consortium"/>
            <person name="Wilson R.K."/>
        </authorList>
    </citation>
    <scope>NUCLEOTIDE SEQUENCE [LARGE SCALE GENOMIC DNA]</scope>
    <source>
        <strain evidence="2">PB4641</strain>
    </source>
</reference>
<dbReference type="STRING" id="31234.E3M358"/>
<dbReference type="EMBL" id="DS268423">
    <property type="protein sequence ID" value="EFO90554.1"/>
    <property type="molecule type" value="Genomic_DNA"/>
</dbReference>
<dbReference type="Pfam" id="PF00102">
    <property type="entry name" value="Y_phosphatase"/>
    <property type="match status" value="1"/>
</dbReference>
<dbReference type="OMA" id="EHHAITI"/>
<protein>
    <submittedName>
        <fullName evidence="2">CRE-EAK-6 protein</fullName>
    </submittedName>
</protein>
<accession>E3M358</accession>
<dbReference type="InterPro" id="IPR003595">
    <property type="entry name" value="Tyr_Pase_cat"/>
</dbReference>
<dbReference type="InterPro" id="IPR000242">
    <property type="entry name" value="PTP_cat"/>
</dbReference>
<feature type="domain" description="Tyrosine-protein phosphatase" evidence="1">
    <location>
        <begin position="55"/>
        <end position="311"/>
    </location>
</feature>
<dbReference type="InterPro" id="IPR029021">
    <property type="entry name" value="Prot-tyrosine_phosphatase-like"/>
</dbReference>
<gene>
    <name evidence="2" type="primary">Cre-eak-6</name>
    <name evidence="2" type="ORF">CRE_08227</name>
</gene>
<dbReference type="InterPro" id="IPR050348">
    <property type="entry name" value="Protein-Tyr_Phosphatase"/>
</dbReference>
<dbReference type="PRINTS" id="PR00700">
    <property type="entry name" value="PRTYPHPHTASE"/>
</dbReference>
<proteinExistence type="predicted"/>
<dbReference type="PANTHER" id="PTHR19134:SF561">
    <property type="entry name" value="PROTEIN TYROSINE PHOSPHATASE 36E, ISOFORM A"/>
    <property type="match status" value="1"/>
</dbReference>
<dbReference type="KEGG" id="crq:GCK72_000659"/>
<dbReference type="HOGENOM" id="CLU_680141_0_0_1"/>
<dbReference type="PROSITE" id="PS50055">
    <property type="entry name" value="TYR_PHOSPHATASE_PTP"/>
    <property type="match status" value="1"/>
</dbReference>
<dbReference type="GO" id="GO:0004725">
    <property type="term" value="F:protein tyrosine phosphatase activity"/>
    <property type="evidence" value="ECO:0007669"/>
    <property type="project" value="InterPro"/>
</dbReference>
<dbReference type="GeneID" id="9821212"/>
<dbReference type="SMART" id="SM00194">
    <property type="entry name" value="PTPc"/>
    <property type="match status" value="1"/>
</dbReference>
<dbReference type="Proteomes" id="UP000008281">
    <property type="component" value="Unassembled WGS sequence"/>
</dbReference>
<organism evidence="3">
    <name type="scientific">Caenorhabditis remanei</name>
    <name type="common">Caenorhabditis vulgaris</name>
    <dbReference type="NCBI Taxonomy" id="31234"/>
    <lineage>
        <taxon>Eukaryota</taxon>
        <taxon>Metazoa</taxon>
        <taxon>Ecdysozoa</taxon>
        <taxon>Nematoda</taxon>
        <taxon>Chromadorea</taxon>
        <taxon>Rhabditida</taxon>
        <taxon>Rhabditina</taxon>
        <taxon>Rhabditomorpha</taxon>
        <taxon>Rhabditoidea</taxon>
        <taxon>Rhabditidae</taxon>
        <taxon>Peloderinae</taxon>
        <taxon>Caenorhabditis</taxon>
    </lineage>
</organism>
<evidence type="ECO:0000313" key="3">
    <source>
        <dbReference type="Proteomes" id="UP000008281"/>
    </source>
</evidence>
<dbReference type="eggNOG" id="KOG0789">
    <property type="taxonomic scope" value="Eukaryota"/>
</dbReference>
<dbReference type="InParanoid" id="E3M358"/>
<evidence type="ECO:0000313" key="2">
    <source>
        <dbReference type="EMBL" id="EFO90554.1"/>
    </source>
</evidence>
<name>E3M358_CAERE</name>
<dbReference type="SMART" id="SM00404">
    <property type="entry name" value="PTPc_motif"/>
    <property type="match status" value="1"/>
</dbReference>
<keyword evidence="3" id="KW-1185">Reference proteome</keyword>
<dbReference type="FunCoup" id="E3M358">
    <property type="interactions" value="85"/>
</dbReference>
<dbReference type="AlphaFoldDB" id="E3M358"/>